<evidence type="ECO:0000313" key="7">
    <source>
        <dbReference type="Proteomes" id="UP000199705"/>
    </source>
</evidence>
<dbReference type="Proteomes" id="UP000199705">
    <property type="component" value="Unassembled WGS sequence"/>
</dbReference>
<dbReference type="InterPro" id="IPR009057">
    <property type="entry name" value="Homeodomain-like_sf"/>
</dbReference>
<dbReference type="RefSeq" id="WP_091169896.1">
    <property type="nucleotide sequence ID" value="NZ_FNCG01000009.1"/>
</dbReference>
<accession>A0A1G8BT17</accession>
<organism evidence="6 7">
    <name type="scientific">Mucilaginibacter gossypii</name>
    <dbReference type="NCBI Taxonomy" id="551996"/>
    <lineage>
        <taxon>Bacteria</taxon>
        <taxon>Pseudomonadati</taxon>
        <taxon>Bacteroidota</taxon>
        <taxon>Sphingobacteriia</taxon>
        <taxon>Sphingobacteriales</taxon>
        <taxon>Sphingobacteriaceae</taxon>
        <taxon>Mucilaginibacter</taxon>
    </lineage>
</organism>
<dbReference type="SUPFAM" id="SSF46689">
    <property type="entry name" value="Homeodomain-like"/>
    <property type="match status" value="1"/>
</dbReference>
<dbReference type="PANTHER" id="PTHR30055:SF234">
    <property type="entry name" value="HTH-TYPE TRANSCRIPTIONAL REGULATOR BETI"/>
    <property type="match status" value="1"/>
</dbReference>
<name>A0A1G8BT17_9SPHI</name>
<keyword evidence="7" id="KW-1185">Reference proteome</keyword>
<protein>
    <submittedName>
        <fullName evidence="6">DNA-binding transcriptional regulator, AcrR family</fullName>
    </submittedName>
</protein>
<sequence>MEDKRKRLIDITIELFINHGIISVTMDDVAKAAGMSKKTVYQCFANKGLLVEAVVHQLIGQSKSIISSNTNAADDPVQELVLQQGLFKHLIALRHLFNDTMLKRYPRAMKAFHEFKINHLKIIIESNLADGIAMGLYRTGLDVPATAAIYISVADFYLFNNTGKKTADIFEALQLFINGIITDDGRRLLADYTK</sequence>
<dbReference type="AlphaFoldDB" id="A0A1G8BT17"/>
<dbReference type="GO" id="GO:0003700">
    <property type="term" value="F:DNA-binding transcription factor activity"/>
    <property type="evidence" value="ECO:0007669"/>
    <property type="project" value="TreeGrafter"/>
</dbReference>
<evidence type="ECO:0000256" key="4">
    <source>
        <dbReference type="PROSITE-ProRule" id="PRU00335"/>
    </source>
</evidence>
<evidence type="ECO:0000256" key="3">
    <source>
        <dbReference type="ARBA" id="ARBA00023163"/>
    </source>
</evidence>
<keyword evidence="2 4" id="KW-0238">DNA-binding</keyword>
<gene>
    <name evidence="6" type="ORF">SAMN05192573_10950</name>
</gene>
<keyword evidence="1" id="KW-0805">Transcription regulation</keyword>
<proteinExistence type="predicted"/>
<dbReference type="STRING" id="551996.SAMN05192573_10950"/>
<dbReference type="Pfam" id="PF00440">
    <property type="entry name" value="TetR_N"/>
    <property type="match status" value="1"/>
</dbReference>
<dbReference type="PROSITE" id="PS50977">
    <property type="entry name" value="HTH_TETR_2"/>
    <property type="match status" value="1"/>
</dbReference>
<feature type="domain" description="HTH tetR-type" evidence="5">
    <location>
        <begin position="2"/>
        <end position="62"/>
    </location>
</feature>
<dbReference type="InterPro" id="IPR050109">
    <property type="entry name" value="HTH-type_TetR-like_transc_reg"/>
</dbReference>
<reference evidence="7" key="1">
    <citation type="submission" date="2016-10" db="EMBL/GenBank/DDBJ databases">
        <authorList>
            <person name="Varghese N."/>
            <person name="Submissions S."/>
        </authorList>
    </citation>
    <scope>NUCLEOTIDE SEQUENCE [LARGE SCALE GENOMIC DNA]</scope>
    <source>
        <strain evidence="7">Gh-67</strain>
    </source>
</reference>
<evidence type="ECO:0000259" key="5">
    <source>
        <dbReference type="PROSITE" id="PS50977"/>
    </source>
</evidence>
<evidence type="ECO:0000256" key="1">
    <source>
        <dbReference type="ARBA" id="ARBA00023015"/>
    </source>
</evidence>
<dbReference type="Gene3D" id="1.10.357.10">
    <property type="entry name" value="Tetracycline Repressor, domain 2"/>
    <property type="match status" value="1"/>
</dbReference>
<dbReference type="InterPro" id="IPR001647">
    <property type="entry name" value="HTH_TetR"/>
</dbReference>
<dbReference type="PRINTS" id="PR00455">
    <property type="entry name" value="HTHTETR"/>
</dbReference>
<dbReference type="EMBL" id="FNCG01000009">
    <property type="protein sequence ID" value="SDH36302.1"/>
    <property type="molecule type" value="Genomic_DNA"/>
</dbReference>
<keyword evidence="3" id="KW-0804">Transcription</keyword>
<evidence type="ECO:0000313" key="6">
    <source>
        <dbReference type="EMBL" id="SDH36302.1"/>
    </source>
</evidence>
<dbReference type="GO" id="GO:0000976">
    <property type="term" value="F:transcription cis-regulatory region binding"/>
    <property type="evidence" value="ECO:0007669"/>
    <property type="project" value="TreeGrafter"/>
</dbReference>
<evidence type="ECO:0000256" key="2">
    <source>
        <dbReference type="ARBA" id="ARBA00023125"/>
    </source>
</evidence>
<feature type="DNA-binding region" description="H-T-H motif" evidence="4">
    <location>
        <begin position="25"/>
        <end position="44"/>
    </location>
</feature>
<dbReference type="PANTHER" id="PTHR30055">
    <property type="entry name" value="HTH-TYPE TRANSCRIPTIONAL REGULATOR RUTR"/>
    <property type="match status" value="1"/>
</dbReference>